<reference evidence="2 3" key="1">
    <citation type="submission" date="2013-05" db="EMBL/GenBank/DDBJ databases">
        <title>Genome assembly of Chondromyces apiculatus DSM 436.</title>
        <authorList>
            <person name="Sharma G."/>
            <person name="Khatri I."/>
            <person name="Kaur C."/>
            <person name="Mayilraj S."/>
            <person name="Subramanian S."/>
        </authorList>
    </citation>
    <scope>NUCLEOTIDE SEQUENCE [LARGE SCALE GENOMIC DNA]</scope>
    <source>
        <strain evidence="2 3">DSM 436</strain>
    </source>
</reference>
<dbReference type="EMBL" id="ASRX01000135">
    <property type="protein sequence ID" value="EYF00098.1"/>
    <property type="molecule type" value="Genomic_DNA"/>
</dbReference>
<accession>A0A017SSY9</accession>
<sequence>MAIALAWRAQSPPAPLTSATSPASIPALTGAPDLAATLTRPPPAPLSPTPRDPSLPSAVAPPDAPSAAVTASALAQPTPEDVTACSVRHLASDAFRPEAPPPLGWMCAEVDPRRGAARLKQEVVRGGGSTVTTAMKEHALLHWYEMATFAALRARCCTPGALSPGASPSTAARPADARQADVQPAEVQPAVATPGASGAHVDVAQRAPLAPLVSLAPLTLPPSLGTCRHLDSTLDALGAAARGQGDLDEALGAYRVSLQCVIASGAATEYAWRDPPTGNAEAIFRRILGRGAPGSAPAAR</sequence>
<feature type="compositionally biased region" description="Pro residues" evidence="1">
    <location>
        <begin position="40"/>
        <end position="53"/>
    </location>
</feature>
<feature type="region of interest" description="Disordered" evidence="1">
    <location>
        <begin position="163"/>
        <end position="194"/>
    </location>
</feature>
<feature type="compositionally biased region" description="Low complexity" evidence="1">
    <location>
        <begin position="54"/>
        <end position="66"/>
    </location>
</feature>
<evidence type="ECO:0000256" key="1">
    <source>
        <dbReference type="SAM" id="MobiDB-lite"/>
    </source>
</evidence>
<gene>
    <name evidence="2" type="ORF">CAP_1382</name>
</gene>
<feature type="region of interest" description="Disordered" evidence="1">
    <location>
        <begin position="1"/>
        <end position="66"/>
    </location>
</feature>
<organism evidence="2 3">
    <name type="scientific">Chondromyces apiculatus DSM 436</name>
    <dbReference type="NCBI Taxonomy" id="1192034"/>
    <lineage>
        <taxon>Bacteria</taxon>
        <taxon>Pseudomonadati</taxon>
        <taxon>Myxococcota</taxon>
        <taxon>Polyangia</taxon>
        <taxon>Polyangiales</taxon>
        <taxon>Polyangiaceae</taxon>
        <taxon>Chondromyces</taxon>
    </lineage>
</organism>
<proteinExistence type="predicted"/>
<comment type="caution">
    <text evidence="2">The sequence shown here is derived from an EMBL/GenBank/DDBJ whole genome shotgun (WGS) entry which is preliminary data.</text>
</comment>
<feature type="compositionally biased region" description="Low complexity" evidence="1">
    <location>
        <begin position="16"/>
        <end position="39"/>
    </location>
</feature>
<evidence type="ECO:0000313" key="2">
    <source>
        <dbReference type="EMBL" id="EYF00098.1"/>
    </source>
</evidence>
<keyword evidence="3" id="KW-1185">Reference proteome</keyword>
<evidence type="ECO:0000313" key="3">
    <source>
        <dbReference type="Proteomes" id="UP000019678"/>
    </source>
</evidence>
<name>A0A017SSY9_9BACT</name>
<protein>
    <submittedName>
        <fullName evidence="2">Uncharacterized protein</fullName>
    </submittedName>
</protein>
<dbReference type="Proteomes" id="UP000019678">
    <property type="component" value="Unassembled WGS sequence"/>
</dbReference>
<dbReference type="AlphaFoldDB" id="A0A017SSY9"/>